<dbReference type="Gene3D" id="1.10.10.10">
    <property type="entry name" value="Winged helix-like DNA-binding domain superfamily/Winged helix DNA-binding domain"/>
    <property type="match status" value="1"/>
</dbReference>
<dbReference type="InterPro" id="IPR036390">
    <property type="entry name" value="WH_DNA-bd_sf"/>
</dbReference>
<evidence type="ECO:0000313" key="3">
    <source>
        <dbReference type="EMBL" id="SFF27305.1"/>
    </source>
</evidence>
<feature type="domain" description="HTH arsR-type" evidence="2">
    <location>
        <begin position="16"/>
        <end position="129"/>
    </location>
</feature>
<dbReference type="STRING" id="380248.SAMN05216251_110243"/>
<sequence>MEPSNRLGDIEITDPKAMRALAHPVRLAILEHLQRHGPATATALAPHVGATPSVTSWHLRHLAGFGLVGDAEPGADKRERRWRAVARGFRFEVPEDGADEEGRTAARLLSREMFVRSADLPARWAATVEPGLDPVWRRVAGLANTRVVVTAEEAAAIEDAIEQVLAPYVTRAADARPDGARSVRLLRYTLPEGESRPQGEGEGPAEGETPGSGAKGGTGPADGTGPAGGTA</sequence>
<evidence type="ECO:0000259" key="2">
    <source>
        <dbReference type="SMART" id="SM00418"/>
    </source>
</evidence>
<protein>
    <submittedName>
        <fullName evidence="3">Transcriptional regulator, ArsR family</fullName>
    </submittedName>
</protein>
<dbReference type="GO" id="GO:0003700">
    <property type="term" value="F:DNA-binding transcription factor activity"/>
    <property type="evidence" value="ECO:0007669"/>
    <property type="project" value="InterPro"/>
</dbReference>
<organism evidence="3 4">
    <name type="scientific">Actinacidiphila alni</name>
    <dbReference type="NCBI Taxonomy" id="380248"/>
    <lineage>
        <taxon>Bacteria</taxon>
        <taxon>Bacillati</taxon>
        <taxon>Actinomycetota</taxon>
        <taxon>Actinomycetes</taxon>
        <taxon>Kitasatosporales</taxon>
        <taxon>Streptomycetaceae</taxon>
        <taxon>Actinacidiphila</taxon>
    </lineage>
</organism>
<dbReference type="Proteomes" id="UP000199323">
    <property type="component" value="Unassembled WGS sequence"/>
</dbReference>
<gene>
    <name evidence="3" type="ORF">SAMN05216251_110243</name>
</gene>
<evidence type="ECO:0000313" key="4">
    <source>
        <dbReference type="Proteomes" id="UP000199323"/>
    </source>
</evidence>
<dbReference type="SMART" id="SM00418">
    <property type="entry name" value="HTH_ARSR"/>
    <property type="match status" value="1"/>
</dbReference>
<dbReference type="RefSeq" id="WP_093714809.1">
    <property type="nucleotide sequence ID" value="NZ_FONG01000010.1"/>
</dbReference>
<proteinExistence type="predicted"/>
<accession>A0A1I2HAQ2</accession>
<dbReference type="EMBL" id="FONG01000010">
    <property type="protein sequence ID" value="SFF27305.1"/>
    <property type="molecule type" value="Genomic_DNA"/>
</dbReference>
<dbReference type="InterPro" id="IPR011991">
    <property type="entry name" value="ArsR-like_HTH"/>
</dbReference>
<name>A0A1I2HAQ2_9ACTN</name>
<dbReference type="InterPro" id="IPR036388">
    <property type="entry name" value="WH-like_DNA-bd_sf"/>
</dbReference>
<evidence type="ECO:0000256" key="1">
    <source>
        <dbReference type="SAM" id="MobiDB-lite"/>
    </source>
</evidence>
<feature type="region of interest" description="Disordered" evidence="1">
    <location>
        <begin position="188"/>
        <end position="231"/>
    </location>
</feature>
<dbReference type="CDD" id="cd00090">
    <property type="entry name" value="HTH_ARSR"/>
    <property type="match status" value="1"/>
</dbReference>
<dbReference type="OrthoDB" id="7945987at2"/>
<reference evidence="3 4" key="1">
    <citation type="submission" date="2016-10" db="EMBL/GenBank/DDBJ databases">
        <authorList>
            <person name="de Groot N.N."/>
        </authorList>
    </citation>
    <scope>NUCLEOTIDE SEQUENCE [LARGE SCALE GENOMIC DNA]</scope>
    <source>
        <strain evidence="3 4">CGMCC 4.3510</strain>
    </source>
</reference>
<feature type="compositionally biased region" description="Gly residues" evidence="1">
    <location>
        <begin position="213"/>
        <end position="231"/>
    </location>
</feature>
<dbReference type="Pfam" id="PF12840">
    <property type="entry name" value="HTH_20"/>
    <property type="match status" value="1"/>
</dbReference>
<dbReference type="AlphaFoldDB" id="A0A1I2HAQ2"/>
<dbReference type="InterPro" id="IPR001845">
    <property type="entry name" value="HTH_ArsR_DNA-bd_dom"/>
</dbReference>
<dbReference type="SUPFAM" id="SSF46785">
    <property type="entry name" value="Winged helix' DNA-binding domain"/>
    <property type="match status" value="1"/>
</dbReference>
<keyword evidence="4" id="KW-1185">Reference proteome</keyword>